<protein>
    <recommendedName>
        <fullName evidence="1">Chorismate-utilising enzyme C-terminal domain-containing protein</fullName>
    </recommendedName>
</protein>
<evidence type="ECO:0000259" key="1">
    <source>
        <dbReference type="Pfam" id="PF00425"/>
    </source>
</evidence>
<dbReference type="Gene3D" id="3.60.120.10">
    <property type="entry name" value="Anthranilate synthase"/>
    <property type="match status" value="1"/>
</dbReference>
<dbReference type="PANTHER" id="PTHR42839">
    <property type="entry name" value="ISOCHORISMATE SYNTHASE ENTC"/>
    <property type="match status" value="1"/>
</dbReference>
<organism evidence="2 3">
    <name type="scientific">Pseudomonas fluorescens</name>
    <dbReference type="NCBI Taxonomy" id="294"/>
    <lineage>
        <taxon>Bacteria</taxon>
        <taxon>Pseudomonadati</taxon>
        <taxon>Pseudomonadota</taxon>
        <taxon>Gammaproteobacteria</taxon>
        <taxon>Pseudomonadales</taxon>
        <taxon>Pseudomonadaceae</taxon>
        <taxon>Pseudomonas</taxon>
    </lineage>
</organism>
<name>A0A2N1E6M2_PSEFL</name>
<dbReference type="Proteomes" id="UP000233564">
    <property type="component" value="Unassembled WGS sequence"/>
</dbReference>
<evidence type="ECO:0000313" key="3">
    <source>
        <dbReference type="Proteomes" id="UP000233564"/>
    </source>
</evidence>
<dbReference type="InterPro" id="IPR005801">
    <property type="entry name" value="ADC_synthase"/>
</dbReference>
<accession>A0A2N1E6M2</accession>
<dbReference type="InterPro" id="IPR015890">
    <property type="entry name" value="Chorismate_C"/>
</dbReference>
<sequence length="484" mass="53827">MQSSGPCLSGVSMNTPKQSSYANPYPNLNAHELGAALLPVLERRFPKLAGEFMGLFSQHTDGVRTSMVGLGSEFRVVVTHDGAHLNLQLQHEQAVCLAQTLALDASRLFHEQLFDAVARFVEQLCPWLMQKHGLPASATFLGGWRCATHPEHLSEPLVFTLPRLFCRISDEQLTFSCLHDDIWYAIDERLIASAADFTPTANPRITQREDIPACADYVNDLVGLLNELACTDADKVVIGREVKLTLERPISPALLLRLVAPRPNPHYEFVFRWADQVAWVGISPETLLRKDNDLLVVEPLAGTRKGSSEGEKNARYRHELTSDLKELEEHETAAGLFLEQLATVCENGSLDLRESRSVIDLGYVQHLKSLISGTVKAGLNVFDALAAVYPPATIWGKPLAVCGERIRRYEQIDRGFFTGGLGYFTLGDDANFALAIRTVKLTESHIHVYAGSGIVKASDPYREWLETTNKMKPYLANEYVWNIS</sequence>
<dbReference type="SUPFAM" id="SSF56322">
    <property type="entry name" value="ADC synthase"/>
    <property type="match status" value="1"/>
</dbReference>
<dbReference type="Pfam" id="PF00425">
    <property type="entry name" value="Chorismate_bind"/>
    <property type="match status" value="1"/>
</dbReference>
<reference evidence="2 3" key="1">
    <citation type="submission" date="2017-08" db="EMBL/GenBank/DDBJ databases">
        <authorList>
            <person name="de Groot N.N."/>
        </authorList>
    </citation>
    <scope>NUCLEOTIDE SEQUENCE [LARGE SCALE GENOMIC DNA]</scope>
    <source>
        <strain evidence="2 3">PfR 37</strain>
    </source>
</reference>
<feature type="domain" description="Chorismate-utilising enzyme C-terminal" evidence="1">
    <location>
        <begin position="217"/>
        <end position="470"/>
    </location>
</feature>
<dbReference type="PANTHER" id="PTHR42839:SF2">
    <property type="entry name" value="ISOCHORISMATE SYNTHASE ENTC"/>
    <property type="match status" value="1"/>
</dbReference>
<evidence type="ECO:0000313" key="2">
    <source>
        <dbReference type="EMBL" id="PKH20729.1"/>
    </source>
</evidence>
<dbReference type="AlphaFoldDB" id="A0A2N1E6M2"/>
<gene>
    <name evidence="2" type="ORF">CIB54_12555</name>
</gene>
<comment type="caution">
    <text evidence="2">The sequence shown here is derived from an EMBL/GenBank/DDBJ whole genome shotgun (WGS) entry which is preliminary data.</text>
</comment>
<dbReference type="EMBL" id="NVXX01000016">
    <property type="protein sequence ID" value="PKH20729.1"/>
    <property type="molecule type" value="Genomic_DNA"/>
</dbReference>
<proteinExistence type="predicted"/>